<keyword evidence="3" id="KW-0804">Transcription</keyword>
<dbReference type="PROSITE" id="PS50126">
    <property type="entry name" value="S1"/>
    <property type="match status" value="1"/>
</dbReference>
<dbReference type="Gene3D" id="3.30.505.10">
    <property type="entry name" value="SH2 domain"/>
    <property type="match status" value="2"/>
</dbReference>
<feature type="region of interest" description="Disordered" evidence="6">
    <location>
        <begin position="1827"/>
        <end position="1958"/>
    </location>
</feature>
<name>B7G582_PHATC</name>
<dbReference type="GO" id="GO:0140673">
    <property type="term" value="P:transcription elongation-coupled chromatin remodeling"/>
    <property type="evidence" value="ECO:0007669"/>
    <property type="project" value="InterPro"/>
</dbReference>
<dbReference type="OrthoDB" id="995477at2759"/>
<reference evidence="8 9" key="1">
    <citation type="journal article" date="2008" name="Nature">
        <title>The Phaeodactylum genome reveals the evolutionary history of diatom genomes.</title>
        <authorList>
            <person name="Bowler C."/>
            <person name="Allen A.E."/>
            <person name="Badger J.H."/>
            <person name="Grimwood J."/>
            <person name="Jabbari K."/>
            <person name="Kuo A."/>
            <person name="Maheswari U."/>
            <person name="Martens C."/>
            <person name="Maumus F."/>
            <person name="Otillar R.P."/>
            <person name="Rayko E."/>
            <person name="Salamov A."/>
            <person name="Vandepoele K."/>
            <person name="Beszteri B."/>
            <person name="Gruber A."/>
            <person name="Heijde M."/>
            <person name="Katinka M."/>
            <person name="Mock T."/>
            <person name="Valentin K."/>
            <person name="Verret F."/>
            <person name="Berges J.A."/>
            <person name="Brownlee C."/>
            <person name="Cadoret J.P."/>
            <person name="Chiovitti A."/>
            <person name="Choi C.J."/>
            <person name="Coesel S."/>
            <person name="De Martino A."/>
            <person name="Detter J.C."/>
            <person name="Durkin C."/>
            <person name="Falciatore A."/>
            <person name="Fournet J."/>
            <person name="Haruta M."/>
            <person name="Huysman M.J."/>
            <person name="Jenkins B.D."/>
            <person name="Jiroutova K."/>
            <person name="Jorgensen R.E."/>
            <person name="Joubert Y."/>
            <person name="Kaplan A."/>
            <person name="Kroger N."/>
            <person name="Kroth P.G."/>
            <person name="La Roche J."/>
            <person name="Lindquist E."/>
            <person name="Lommer M."/>
            <person name="Martin-Jezequel V."/>
            <person name="Lopez P.J."/>
            <person name="Lucas S."/>
            <person name="Mangogna M."/>
            <person name="McGinnis K."/>
            <person name="Medlin L.K."/>
            <person name="Montsant A."/>
            <person name="Oudot-Le Secq M.P."/>
            <person name="Napoli C."/>
            <person name="Obornik M."/>
            <person name="Parker M.S."/>
            <person name="Petit J.L."/>
            <person name="Porcel B.M."/>
            <person name="Poulsen N."/>
            <person name="Robison M."/>
            <person name="Rychlewski L."/>
            <person name="Rynearson T.A."/>
            <person name="Schmutz J."/>
            <person name="Shapiro H."/>
            <person name="Siaut M."/>
            <person name="Stanley M."/>
            <person name="Sussman M.R."/>
            <person name="Taylor A.R."/>
            <person name="Vardi A."/>
            <person name="von Dassow P."/>
            <person name="Vyverman W."/>
            <person name="Willis A."/>
            <person name="Wyrwicz L.S."/>
            <person name="Rokhsar D.S."/>
            <person name="Weissenbach J."/>
            <person name="Armbrust E.V."/>
            <person name="Green B.R."/>
            <person name="Van de Peer Y."/>
            <person name="Grigoriev I.V."/>
        </authorList>
    </citation>
    <scope>NUCLEOTIDE SEQUENCE [LARGE SCALE GENOMIC DNA]</scope>
    <source>
        <strain evidence="8 9">CCAP 1055/1</strain>
    </source>
</reference>
<gene>
    <name evidence="8" type="ORF">PHATRDRAFT_47879</name>
</gene>
<evidence type="ECO:0000256" key="6">
    <source>
        <dbReference type="SAM" id="MobiDB-lite"/>
    </source>
</evidence>
<accession>B7G582</accession>
<evidence type="ECO:0000313" key="9">
    <source>
        <dbReference type="Proteomes" id="UP000000759"/>
    </source>
</evidence>
<dbReference type="InterPro" id="IPR037027">
    <property type="entry name" value="YqgF/RNaseH-like_dom_sf"/>
</dbReference>
<dbReference type="InterPro" id="IPR010994">
    <property type="entry name" value="RuvA_2-like"/>
</dbReference>
<dbReference type="GO" id="GO:0008023">
    <property type="term" value="C:transcription elongation factor complex"/>
    <property type="evidence" value="ECO:0007669"/>
    <property type="project" value="TreeGrafter"/>
</dbReference>
<evidence type="ECO:0000256" key="2">
    <source>
        <dbReference type="ARBA" id="ARBA00009253"/>
    </source>
</evidence>
<dbReference type="SUPFAM" id="SSF50249">
    <property type="entry name" value="Nucleic acid-binding proteins"/>
    <property type="match status" value="1"/>
</dbReference>
<evidence type="ECO:0000256" key="3">
    <source>
        <dbReference type="ARBA" id="ARBA00023163"/>
    </source>
</evidence>
<dbReference type="Proteomes" id="UP000000759">
    <property type="component" value="Chromosome 15"/>
</dbReference>
<feature type="compositionally biased region" description="Acidic residues" evidence="6">
    <location>
        <begin position="178"/>
        <end position="187"/>
    </location>
</feature>
<evidence type="ECO:0000256" key="5">
    <source>
        <dbReference type="SAM" id="Coils"/>
    </source>
</evidence>
<dbReference type="Gene3D" id="3.30.420.140">
    <property type="entry name" value="YqgF/RNase H-like domain"/>
    <property type="match status" value="1"/>
</dbReference>
<dbReference type="InterPro" id="IPR032706">
    <property type="entry name" value="Spt6_HHH"/>
</dbReference>
<feature type="compositionally biased region" description="Acidic residues" evidence="6">
    <location>
        <begin position="209"/>
        <end position="222"/>
    </location>
</feature>
<dbReference type="InParanoid" id="B7G582"/>
<dbReference type="Gene3D" id="1.10.3500.10">
    <property type="entry name" value="Tex N-terminal region-like"/>
    <property type="match status" value="1"/>
</dbReference>
<feature type="region of interest" description="Disordered" evidence="6">
    <location>
        <begin position="136"/>
        <end position="222"/>
    </location>
</feature>
<dbReference type="RefSeq" id="XP_002182370.1">
    <property type="nucleotide sequence ID" value="XM_002182334.1"/>
</dbReference>
<evidence type="ECO:0000313" key="8">
    <source>
        <dbReference type="EMBL" id="EEC46271.1"/>
    </source>
</evidence>
<dbReference type="InterPro" id="IPR028088">
    <property type="entry name" value="Spt6_HTH_DNA-bd_dom"/>
</dbReference>
<dbReference type="GeneID" id="7203094"/>
<dbReference type="SMART" id="SM00316">
    <property type="entry name" value="S1"/>
    <property type="match status" value="1"/>
</dbReference>
<evidence type="ECO:0000259" key="7">
    <source>
        <dbReference type="PROSITE" id="PS50126"/>
    </source>
</evidence>
<dbReference type="Gene3D" id="1.10.10.2740">
    <property type="entry name" value="Spt6, Death-like domain"/>
    <property type="match status" value="1"/>
</dbReference>
<dbReference type="Gene3D" id="1.10.10.650">
    <property type="entry name" value="RuvA domain 2-like"/>
    <property type="match status" value="1"/>
</dbReference>
<feature type="compositionally biased region" description="Basic and acidic residues" evidence="6">
    <location>
        <begin position="279"/>
        <end position="289"/>
    </location>
</feature>
<keyword evidence="4" id="KW-0539">Nucleus</keyword>
<dbReference type="PaxDb" id="2850-Phatr47879"/>
<feature type="coiled-coil region" evidence="5">
    <location>
        <begin position="514"/>
        <end position="541"/>
    </location>
</feature>
<proteinExistence type="inferred from homology"/>
<dbReference type="CDD" id="cd09918">
    <property type="entry name" value="SH2_Nterm_SPT6_like"/>
    <property type="match status" value="1"/>
</dbReference>
<feature type="compositionally biased region" description="Basic and acidic residues" evidence="6">
    <location>
        <begin position="155"/>
        <end position="177"/>
    </location>
</feature>
<dbReference type="Pfam" id="PF14633">
    <property type="entry name" value="SH2_2"/>
    <property type="match status" value="1"/>
</dbReference>
<dbReference type="InterPro" id="IPR023323">
    <property type="entry name" value="Tex-like_dom_sf"/>
</dbReference>
<feature type="compositionally biased region" description="Acidic residues" evidence="6">
    <location>
        <begin position="295"/>
        <end position="319"/>
    </location>
</feature>
<feature type="region of interest" description="Disordered" evidence="6">
    <location>
        <begin position="279"/>
        <end position="325"/>
    </location>
</feature>
<dbReference type="eggNOG" id="KOG1856">
    <property type="taxonomic scope" value="Eukaryota"/>
</dbReference>
<keyword evidence="9" id="KW-1185">Reference proteome</keyword>
<dbReference type="InterPro" id="IPR003029">
    <property type="entry name" value="S1_domain"/>
</dbReference>
<dbReference type="PANTHER" id="PTHR10145">
    <property type="entry name" value="TRANSCRIPTION ELONGATION FACTOR SPT6"/>
    <property type="match status" value="1"/>
</dbReference>
<feature type="compositionally biased region" description="Acidic residues" evidence="6">
    <location>
        <begin position="88"/>
        <end position="103"/>
    </location>
</feature>
<dbReference type="GO" id="GO:0042393">
    <property type="term" value="F:histone binding"/>
    <property type="evidence" value="ECO:0007669"/>
    <property type="project" value="TreeGrafter"/>
</dbReference>
<organism evidence="8 9">
    <name type="scientific">Phaeodactylum tricornutum (strain CCAP 1055/1)</name>
    <dbReference type="NCBI Taxonomy" id="556484"/>
    <lineage>
        <taxon>Eukaryota</taxon>
        <taxon>Sar</taxon>
        <taxon>Stramenopiles</taxon>
        <taxon>Ochrophyta</taxon>
        <taxon>Bacillariophyta</taxon>
        <taxon>Bacillariophyceae</taxon>
        <taxon>Bacillariophycidae</taxon>
        <taxon>Naviculales</taxon>
        <taxon>Phaeodactylaceae</taxon>
        <taxon>Phaeodactylum</taxon>
    </lineage>
</organism>
<evidence type="ECO:0000256" key="1">
    <source>
        <dbReference type="ARBA" id="ARBA00004123"/>
    </source>
</evidence>
<dbReference type="GO" id="GO:0031491">
    <property type="term" value="F:nucleosome binding"/>
    <property type="evidence" value="ECO:0007669"/>
    <property type="project" value="TreeGrafter"/>
</dbReference>
<dbReference type="InterPro" id="IPR012337">
    <property type="entry name" value="RNaseH-like_sf"/>
</dbReference>
<feature type="compositionally biased region" description="Basic and acidic residues" evidence="6">
    <location>
        <begin position="1"/>
        <end position="12"/>
    </location>
</feature>
<comment type="subcellular location">
    <subcellularLocation>
        <location evidence="1">Nucleus</location>
    </subcellularLocation>
</comment>
<dbReference type="SUPFAM" id="SSF47781">
    <property type="entry name" value="RuvA domain 2-like"/>
    <property type="match status" value="1"/>
</dbReference>
<dbReference type="Gene3D" id="1.10.150.850">
    <property type="entry name" value="Spt6, helix-hairpin-helix domain"/>
    <property type="match status" value="1"/>
</dbReference>
<dbReference type="InterPro" id="IPR017072">
    <property type="entry name" value="TF_Spt6"/>
</dbReference>
<dbReference type="CDD" id="cd09928">
    <property type="entry name" value="SH2_Cterm_SPT6_like"/>
    <property type="match status" value="1"/>
</dbReference>
<feature type="compositionally biased region" description="Basic residues" evidence="6">
    <location>
        <begin position="109"/>
        <end position="118"/>
    </location>
</feature>
<dbReference type="Pfam" id="PF14635">
    <property type="entry name" value="HHH_7"/>
    <property type="match status" value="1"/>
</dbReference>
<comment type="similarity">
    <text evidence="2">Belongs to the SPT6 family.</text>
</comment>
<feature type="coiled-coil region" evidence="5">
    <location>
        <begin position="593"/>
        <end position="620"/>
    </location>
</feature>
<feature type="compositionally biased region" description="Acidic residues" evidence="6">
    <location>
        <begin position="44"/>
        <end position="67"/>
    </location>
</feature>
<feature type="region of interest" description="Disordered" evidence="6">
    <location>
        <begin position="549"/>
        <end position="579"/>
    </location>
</feature>
<sequence>MSSRKNDEHEGLFDEEDSDEQGGPSASQPPRKRKKLDRSSMIDDAAEESGEDDDDDDEEDDDDDDNNDYVKDGFVVDEEEEKIKKDDLEDSEDDDDDDDDEDHGESSAKKRRLKKVRKMGLMDRLDDDDLALVQEATAAGRRDHPQTDDIDSDEERAAAERRRVVAKTEAELRKGLFDDDDEDDADDNNQAAAESTVQRKKAPARVERYDEDGMDDFIDDDIGDQGQIMASERRGYDDGDTNAISEAQLNEASEIFGTDYLEFMQEDNALDDEEAELMGGRDKYRERGVDMGIGSDEDLISEEDDDDDLFAEDEDEEIDSSTSAQQRAEALRLKREKRQLAKAERRRQALQKKTERRKAQLRRAFEPVQLVENFCTERDDDIRQKDIPERFYDWNVPFYGSEVDGMNEEEEIQAKWIADRIPAVSSEYALLSEDEQKVVLQSISNALRFMHRDKLEPVFIKHYRKDYVVSTSVRGNLYAIMDEEVEWDRVVNARGKVEELLVSITTAADENTLARADVERMEALQHEMSSAQEKLEEAARQETTVKVELEAVGGDDDDDSDDELFGDDDDKEEEKKKERDRLTAHLSTIQSLLEARADRVAQLQSQIKIAEAQNQALSDRGPIERIAKKTHREVLWNQHDLSSYLSELVDVKHILDVNGYLNLLKEGNDAIRKKEMPLLDAVDDNGGGNRKRSRRFDRDFYRTCVAEGLRSICYRFLLAPNRVGIKLQDNITSGIFDFSKILPGEENTEGAGDPLKWVAPVIENDPSSFASELIGSGELVLLSSTGGGATDDAEAKDPLRGCRYVAAMELAYEPRIRMVLRNLFRMHAVITTKPTKKGIDEIDSFHDFFGLHLIRNKPVKDHFPLDKVESSIRKADLGEEERRELDLEMQKREYDSCLQYLNILKAEESGDITSHVHLPLLEHLDDWYKIDTDQLLGRDNQDDSPLYNELEKVYLPPDVDTDQWNGERCKVLRFALNTFLLPQFEAELRRDLRDAATRIGVKMAAENLRKLAMEGPYRPASILHTENRFLYPTEDMAIVGICCTADGKDATYLASVTERGESNDFLAVPSGTKVDQGKMREKVVTFLMQCRPAAIVVGTSGGFESRLLTRKMGDLLKEAEQRWTNRYIQGEDEDDEAFEIRQAAFRQLQPSAHFDDQDEGDWKCNVDLIDDSVAQLFGRSVRGRKEFPDFAVNLKCAIAVARYAQDPLGELTYAWSVASDAGAFGTEMLYLNIHPMQQLLPRTRLLREYERILCDVTAEVGTDINSACTFDHLRGLLVFVAGMGPRKAANLKQTLSQLGSALSRRRDLLENRMIGPVVYNNLVAFLRIRRVDQLVEQFLHPLDDTRLHPDVYLRHNWAIKIAFDALEREDSKTKDAASIKALRDVMENSHHEVERLFMATKSEWEMNYGLTFNIKDWDPRVNVPKDMWRDKVEELDLEAFANMIEDTKLGRWHSHLEMIKWEFRLPYVDPRKPMEPVSSDRLFSLITGESDQSLRPGKEVTGKVVRNGDFGSRVKLEGEIPAFIPLRNLSDEHVETAEDIVAAGQIVTAVITMVKKEHMTVDMSLKMEDFRKNPSSWERPLSLPPIDVHFDLVAAAKIEEDNNKRREAHLEALQLSLGTKGADGEEGTGQRKRIGRVARRACTHPAFRNAKTDEITRELKEGGAAMVGEALIRPSSKNSDALAIHWVVKEGSIKVVEVIEEDKETEASIGNTLKVKSQSYGSIDELLGRYIAPMNDFVEELVNHRKFLDIPEDELDAKLVAEKKENPKSIPYSACWMENHAGYASLRFVSSTNARSHPIGISPTGYTWGSNTFPSLDRLINAFKKNPRGAVKSKPPISTPATTAPSVAPSKPPPPRGRWGDKAAAPPPPAPYGNHVLPPMAPLQPSTNGWGAPSAPITGWSQPPSLPPPPVYTHSAPPQRPPPPPPPPSLPPPPSYTQPQLPPAPPVPLPLPPPPRCL</sequence>
<feature type="domain" description="S1 motif" evidence="7">
    <location>
        <begin position="1497"/>
        <end position="1566"/>
    </location>
</feature>
<dbReference type="HOGENOM" id="CLU_001680_4_0_1"/>
<reference evidence="9" key="2">
    <citation type="submission" date="2008-08" db="EMBL/GenBank/DDBJ databases">
        <authorList>
            <consortium name="Diatom Consortium"/>
            <person name="Grigoriev I."/>
            <person name="Grimwood J."/>
            <person name="Kuo A."/>
            <person name="Otillar R.P."/>
            <person name="Salamov A."/>
            <person name="Detter J.C."/>
            <person name="Lindquist E."/>
            <person name="Shapiro H."/>
            <person name="Lucas S."/>
            <person name="Glavina del Rio T."/>
            <person name="Pitluck S."/>
            <person name="Rokhsar D."/>
            <person name="Bowler C."/>
        </authorList>
    </citation>
    <scope>GENOME REANNOTATION</scope>
    <source>
        <strain evidence="9">CCAP 1055/1</strain>
    </source>
</reference>
<dbReference type="EMBL" id="CM000617">
    <property type="protein sequence ID" value="EEC46271.1"/>
    <property type="molecule type" value="Genomic_DNA"/>
</dbReference>
<dbReference type="SUPFAM" id="SSF53098">
    <property type="entry name" value="Ribonuclease H-like"/>
    <property type="match status" value="1"/>
</dbReference>
<evidence type="ECO:0000256" key="4">
    <source>
        <dbReference type="ARBA" id="ARBA00023242"/>
    </source>
</evidence>
<feature type="compositionally biased region" description="Low complexity" evidence="6">
    <location>
        <begin position="1832"/>
        <end position="1849"/>
    </location>
</feature>
<dbReference type="Pfam" id="PF00575">
    <property type="entry name" value="S1"/>
    <property type="match status" value="1"/>
</dbReference>
<keyword evidence="5" id="KW-0175">Coiled coil</keyword>
<dbReference type="OMA" id="GYFYLCF"/>
<dbReference type="CDD" id="cd00164">
    <property type="entry name" value="S1_like"/>
    <property type="match status" value="1"/>
</dbReference>
<dbReference type="InterPro" id="IPR042066">
    <property type="entry name" value="Spt6_death-like"/>
</dbReference>
<dbReference type="InterPro" id="IPR035420">
    <property type="entry name" value="Spt6_SH2"/>
</dbReference>
<feature type="region of interest" description="Disordered" evidence="6">
    <location>
        <begin position="1"/>
        <end position="118"/>
    </location>
</feature>
<dbReference type="GO" id="GO:0034728">
    <property type="term" value="P:nucleosome organization"/>
    <property type="evidence" value="ECO:0007669"/>
    <property type="project" value="TreeGrafter"/>
</dbReference>
<feature type="compositionally biased region" description="Acidic residues" evidence="6">
    <location>
        <begin position="553"/>
        <end position="572"/>
    </location>
</feature>
<dbReference type="SUPFAM" id="SSF158832">
    <property type="entry name" value="Tex N-terminal region-like"/>
    <property type="match status" value="1"/>
</dbReference>
<dbReference type="PANTHER" id="PTHR10145:SF6">
    <property type="entry name" value="TRANSCRIPTION ELONGATION FACTOR SPT6"/>
    <property type="match status" value="1"/>
</dbReference>
<dbReference type="InterPro" id="IPR023319">
    <property type="entry name" value="Tex-like_HTH_dom_sf"/>
</dbReference>
<dbReference type="STRING" id="556484.B7G582"/>
<dbReference type="GO" id="GO:0003677">
    <property type="term" value="F:DNA binding"/>
    <property type="evidence" value="ECO:0007669"/>
    <property type="project" value="InterPro"/>
</dbReference>
<dbReference type="InterPro" id="IPR035018">
    <property type="entry name" value="Spt6_SH2_C"/>
</dbReference>
<dbReference type="InterPro" id="IPR035019">
    <property type="entry name" value="Spt6_SH2_N"/>
</dbReference>
<dbReference type="InterPro" id="IPR036860">
    <property type="entry name" value="SH2_dom_sf"/>
</dbReference>
<dbReference type="Pfam" id="PF14641">
    <property type="entry name" value="HTH_44"/>
    <property type="match status" value="1"/>
</dbReference>
<dbReference type="KEGG" id="pti:PHATRDRAFT_47879"/>
<dbReference type="InterPro" id="IPR012340">
    <property type="entry name" value="NA-bd_OB-fold"/>
</dbReference>
<feature type="compositionally biased region" description="Pro residues" evidence="6">
    <location>
        <begin position="1918"/>
        <end position="1958"/>
    </location>
</feature>
<dbReference type="Gene3D" id="2.40.50.140">
    <property type="entry name" value="Nucleic acid-binding proteins"/>
    <property type="match status" value="1"/>
</dbReference>
<protein>
    <recommendedName>
        <fullName evidence="7">S1 motif domain-containing protein</fullName>
    </recommendedName>
</protein>